<protein>
    <submittedName>
        <fullName evidence="4">Rhodanese-related sulfurtransferase</fullName>
    </submittedName>
</protein>
<dbReference type="Pfam" id="PF00581">
    <property type="entry name" value="Rhodanese"/>
    <property type="match status" value="1"/>
</dbReference>
<reference evidence="5" key="1">
    <citation type="submission" date="2016-11" db="EMBL/GenBank/DDBJ databases">
        <authorList>
            <person name="Varghese N."/>
            <person name="Submissions S."/>
        </authorList>
    </citation>
    <scope>NUCLEOTIDE SEQUENCE [LARGE SCALE GENOMIC DNA]</scope>
    <source>
        <strain evidence="5">DSM 19729</strain>
    </source>
</reference>
<dbReference type="RefSeq" id="WP_084089520.1">
    <property type="nucleotide sequence ID" value="NZ_FQWO01000007.1"/>
</dbReference>
<keyword evidence="4" id="KW-0808">Transferase</keyword>
<dbReference type="SUPFAM" id="SSF52821">
    <property type="entry name" value="Rhodanese/Cell cycle control phosphatase"/>
    <property type="match status" value="1"/>
</dbReference>
<dbReference type="EMBL" id="FQWO01000007">
    <property type="protein sequence ID" value="SHH10663.1"/>
    <property type="molecule type" value="Genomic_DNA"/>
</dbReference>
<evidence type="ECO:0000313" key="6">
    <source>
        <dbReference type="Proteomes" id="UP000237771"/>
    </source>
</evidence>
<dbReference type="Gene3D" id="3.40.250.10">
    <property type="entry name" value="Rhodanese-like domain"/>
    <property type="match status" value="1"/>
</dbReference>
<organism evidence="4 5">
    <name type="scientific">Flavobacterium granuli</name>
    <dbReference type="NCBI Taxonomy" id="280093"/>
    <lineage>
        <taxon>Bacteria</taxon>
        <taxon>Pseudomonadati</taxon>
        <taxon>Bacteroidota</taxon>
        <taxon>Flavobacteriia</taxon>
        <taxon>Flavobacteriales</taxon>
        <taxon>Flavobacteriaceae</taxon>
        <taxon>Flavobacterium</taxon>
    </lineage>
</organism>
<dbReference type="STRING" id="280093.SAMN05443373_107129"/>
<dbReference type="PROSITE" id="PS50206">
    <property type="entry name" value="RHODANESE_3"/>
    <property type="match status" value="1"/>
</dbReference>
<dbReference type="Proteomes" id="UP000184384">
    <property type="component" value="Unassembled WGS sequence"/>
</dbReference>
<accession>A0A1M5QAY6</accession>
<keyword evidence="6" id="KW-1185">Reference proteome</keyword>
<reference evidence="3 6" key="3">
    <citation type="submission" date="2018-03" db="EMBL/GenBank/DDBJ databases">
        <title>Genomic Encyclopedia of Archaeal and Bacterial Type Strains, Phase II (KMG-II): from individual species to whole genera.</title>
        <authorList>
            <person name="Goeker M."/>
        </authorList>
    </citation>
    <scope>NUCLEOTIDE SEQUENCE [LARGE SCALE GENOMIC DNA]</scope>
    <source>
        <strain evidence="3 6">DSM 17797</strain>
    </source>
</reference>
<feature type="chain" id="PRO_5012296547" evidence="1">
    <location>
        <begin position="22"/>
        <end position="130"/>
    </location>
</feature>
<name>A0A1M5QAY6_9FLAO</name>
<gene>
    <name evidence="3" type="ORF">BC624_107129</name>
    <name evidence="4" type="ORF">SAMN05443373_107129</name>
</gene>
<evidence type="ECO:0000313" key="3">
    <source>
        <dbReference type="EMBL" id="PRZ22128.1"/>
    </source>
</evidence>
<sequence>MNLVKKGILFFIIIFISNFIAAQNTPNVLTQTLSQKAKTTELKRVLKKRPFLVDVRTPEEFAQGTVKGAVNIPLDQIQNQLSKFKGKKNIVVFCRTGNRSTQAKAILEQNGFTNITNGGTWQDVNAIINK</sequence>
<dbReference type="InterPro" id="IPR050229">
    <property type="entry name" value="GlpE_sulfurtransferase"/>
</dbReference>
<reference evidence="4" key="2">
    <citation type="submission" date="2016-11" db="EMBL/GenBank/DDBJ databases">
        <authorList>
            <person name="Jaros S."/>
            <person name="Januszkiewicz K."/>
            <person name="Wedrychowicz H."/>
        </authorList>
    </citation>
    <scope>NUCLEOTIDE SEQUENCE [LARGE SCALE GENOMIC DNA]</scope>
    <source>
        <strain evidence="4">DSM 19729</strain>
    </source>
</reference>
<evidence type="ECO:0000259" key="2">
    <source>
        <dbReference type="PROSITE" id="PS50206"/>
    </source>
</evidence>
<dbReference type="PANTHER" id="PTHR43031:SF1">
    <property type="entry name" value="PYRIDINE NUCLEOTIDE-DISULPHIDE OXIDOREDUCTASE"/>
    <property type="match status" value="1"/>
</dbReference>
<evidence type="ECO:0000313" key="4">
    <source>
        <dbReference type="EMBL" id="SHH10663.1"/>
    </source>
</evidence>
<dbReference type="OrthoDB" id="1450994at2"/>
<dbReference type="InterPro" id="IPR001763">
    <property type="entry name" value="Rhodanese-like_dom"/>
</dbReference>
<keyword evidence="1" id="KW-0732">Signal</keyword>
<feature type="signal peptide" evidence="1">
    <location>
        <begin position="1"/>
        <end position="21"/>
    </location>
</feature>
<dbReference type="SMART" id="SM00450">
    <property type="entry name" value="RHOD"/>
    <property type="match status" value="1"/>
</dbReference>
<evidence type="ECO:0000256" key="1">
    <source>
        <dbReference type="SAM" id="SignalP"/>
    </source>
</evidence>
<dbReference type="AlphaFoldDB" id="A0A1M5QAY6"/>
<dbReference type="PANTHER" id="PTHR43031">
    <property type="entry name" value="FAD-DEPENDENT OXIDOREDUCTASE"/>
    <property type="match status" value="1"/>
</dbReference>
<dbReference type="CDD" id="cd00158">
    <property type="entry name" value="RHOD"/>
    <property type="match status" value="1"/>
</dbReference>
<evidence type="ECO:0000313" key="5">
    <source>
        <dbReference type="Proteomes" id="UP000184384"/>
    </source>
</evidence>
<dbReference type="GO" id="GO:0016740">
    <property type="term" value="F:transferase activity"/>
    <property type="evidence" value="ECO:0007669"/>
    <property type="project" value="UniProtKB-KW"/>
</dbReference>
<proteinExistence type="predicted"/>
<dbReference type="InterPro" id="IPR036873">
    <property type="entry name" value="Rhodanese-like_dom_sf"/>
</dbReference>
<dbReference type="Proteomes" id="UP000237771">
    <property type="component" value="Unassembled WGS sequence"/>
</dbReference>
<feature type="domain" description="Rhodanese" evidence="2">
    <location>
        <begin position="46"/>
        <end position="128"/>
    </location>
</feature>
<dbReference type="EMBL" id="PVUB01000007">
    <property type="protein sequence ID" value="PRZ22128.1"/>
    <property type="molecule type" value="Genomic_DNA"/>
</dbReference>